<dbReference type="EMBL" id="UFQT01000027">
    <property type="protein sequence ID" value="SSX18106.1"/>
    <property type="molecule type" value="Genomic_DNA"/>
</dbReference>
<dbReference type="AlphaFoldDB" id="A0A336LJK1"/>
<protein>
    <submittedName>
        <fullName evidence="4">CSON007362 protein</fullName>
    </submittedName>
</protein>
<sequence length="157" mass="18416">MAEALTEKNTNEADLKELERRMELVVKADPTQFQNTYTLKRYLKAFKTVDEAFQETACKKCFEEIDNLLIVFDMNQFNLSFLDNKLQLTKNLVWLLSRHFPERLGHCLILNSSTVFIGVYQIIRGWLDEATTNKIVFINTEEELCKYLIPDILPDNM</sequence>
<organism evidence="4">
    <name type="scientific">Culicoides sonorensis</name>
    <name type="common">Biting midge</name>
    <dbReference type="NCBI Taxonomy" id="179676"/>
    <lineage>
        <taxon>Eukaryota</taxon>
        <taxon>Metazoa</taxon>
        <taxon>Ecdysozoa</taxon>
        <taxon>Arthropoda</taxon>
        <taxon>Hexapoda</taxon>
        <taxon>Insecta</taxon>
        <taxon>Pterygota</taxon>
        <taxon>Neoptera</taxon>
        <taxon>Endopterygota</taxon>
        <taxon>Diptera</taxon>
        <taxon>Nematocera</taxon>
        <taxon>Chironomoidea</taxon>
        <taxon>Ceratopogonidae</taxon>
        <taxon>Ceratopogoninae</taxon>
        <taxon>Culicoides</taxon>
        <taxon>Monoculicoides</taxon>
    </lineage>
</organism>
<dbReference type="PANTHER" id="PTHR46590:SF1">
    <property type="entry name" value="PHOSPHATIDYLINOSITOL TRANSFER PROTEIN CSR1"/>
    <property type="match status" value="1"/>
</dbReference>
<evidence type="ECO:0000256" key="1">
    <source>
        <dbReference type="SAM" id="Coils"/>
    </source>
</evidence>
<dbReference type="Gene3D" id="3.40.525.10">
    <property type="entry name" value="CRAL-TRIO lipid binding domain"/>
    <property type="match status" value="1"/>
</dbReference>
<dbReference type="SUPFAM" id="SSF52087">
    <property type="entry name" value="CRAL/TRIO domain"/>
    <property type="match status" value="1"/>
</dbReference>
<dbReference type="VEuPathDB" id="VectorBase:CSON007362"/>
<dbReference type="InterPro" id="IPR036865">
    <property type="entry name" value="CRAL-TRIO_dom_sf"/>
</dbReference>
<evidence type="ECO:0000313" key="3">
    <source>
        <dbReference type="EMBL" id="SSW97720.1"/>
    </source>
</evidence>
<reference evidence="4" key="2">
    <citation type="submission" date="2018-07" db="EMBL/GenBank/DDBJ databases">
        <authorList>
            <person name="Quirk P.G."/>
            <person name="Krulwich T.A."/>
        </authorList>
    </citation>
    <scope>NUCLEOTIDE SEQUENCE</scope>
</reference>
<name>A0A336LJK1_CULSO</name>
<proteinExistence type="predicted"/>
<dbReference type="PANTHER" id="PTHR46590">
    <property type="entry name" value="PHOSPHATIDYLINOSITOL TRANSFER PROTEIN CSR1-RELATED"/>
    <property type="match status" value="1"/>
</dbReference>
<evidence type="ECO:0000259" key="2">
    <source>
        <dbReference type="PROSITE" id="PS50191"/>
    </source>
</evidence>
<dbReference type="InterPro" id="IPR001251">
    <property type="entry name" value="CRAL-TRIO_dom"/>
</dbReference>
<feature type="coiled-coil region" evidence="1">
    <location>
        <begin position="1"/>
        <end position="28"/>
    </location>
</feature>
<dbReference type="PROSITE" id="PS50191">
    <property type="entry name" value="CRAL_TRIO"/>
    <property type="match status" value="1"/>
</dbReference>
<feature type="domain" description="CRAL-TRIO" evidence="2">
    <location>
        <begin position="39"/>
        <end position="157"/>
    </location>
</feature>
<dbReference type="Pfam" id="PF00650">
    <property type="entry name" value="CRAL_TRIO"/>
    <property type="match status" value="1"/>
</dbReference>
<dbReference type="EMBL" id="UFQS01000027">
    <property type="protein sequence ID" value="SSW97720.1"/>
    <property type="molecule type" value="Genomic_DNA"/>
</dbReference>
<dbReference type="InterPro" id="IPR052432">
    <property type="entry name" value="PITP/CRAL-TRIO"/>
</dbReference>
<accession>A0A336LJK1</accession>
<dbReference type="CDD" id="cd00170">
    <property type="entry name" value="SEC14"/>
    <property type="match status" value="1"/>
</dbReference>
<evidence type="ECO:0000313" key="4">
    <source>
        <dbReference type="EMBL" id="SSX18106.1"/>
    </source>
</evidence>
<gene>
    <name evidence="4" type="primary">CSON007362</name>
</gene>
<keyword evidence="1" id="KW-0175">Coiled coil</keyword>
<reference evidence="3" key="1">
    <citation type="submission" date="2018-04" db="EMBL/GenBank/DDBJ databases">
        <authorList>
            <person name="Go L.Y."/>
            <person name="Mitchell J.A."/>
        </authorList>
    </citation>
    <scope>NUCLEOTIDE SEQUENCE</scope>
    <source>
        <tissue evidence="3">Whole organism</tissue>
    </source>
</reference>